<dbReference type="Proteomes" id="UP001159428">
    <property type="component" value="Unassembled WGS sequence"/>
</dbReference>
<name>A0AAU9XR92_9CNID</name>
<evidence type="ECO:0000313" key="2">
    <source>
        <dbReference type="EMBL" id="CAH3155570.1"/>
    </source>
</evidence>
<evidence type="ECO:0000256" key="1">
    <source>
        <dbReference type="SAM" id="MobiDB-lite"/>
    </source>
</evidence>
<organism evidence="2 3">
    <name type="scientific">Pocillopora meandrina</name>
    <dbReference type="NCBI Taxonomy" id="46732"/>
    <lineage>
        <taxon>Eukaryota</taxon>
        <taxon>Metazoa</taxon>
        <taxon>Cnidaria</taxon>
        <taxon>Anthozoa</taxon>
        <taxon>Hexacorallia</taxon>
        <taxon>Scleractinia</taxon>
        <taxon>Astrocoeniina</taxon>
        <taxon>Pocilloporidae</taxon>
        <taxon>Pocillopora</taxon>
    </lineage>
</organism>
<protein>
    <submittedName>
        <fullName evidence="2">Uncharacterized protein</fullName>
    </submittedName>
</protein>
<sequence>MDTMIIVTTSNGRIPYRYALPSAYNNCSPWAWDWWLSHGQNDVIIKGEETAHQQTTKTVDQEQASKGRSENKHLGQN</sequence>
<dbReference type="EMBL" id="CALNXJ010000058">
    <property type="protein sequence ID" value="CAH3155570.1"/>
    <property type="molecule type" value="Genomic_DNA"/>
</dbReference>
<feature type="region of interest" description="Disordered" evidence="1">
    <location>
        <begin position="48"/>
        <end position="77"/>
    </location>
</feature>
<evidence type="ECO:0000313" key="3">
    <source>
        <dbReference type="Proteomes" id="UP001159428"/>
    </source>
</evidence>
<gene>
    <name evidence="2" type="ORF">PMEA_00028103</name>
</gene>
<reference evidence="2 3" key="1">
    <citation type="submission" date="2022-05" db="EMBL/GenBank/DDBJ databases">
        <authorList>
            <consortium name="Genoscope - CEA"/>
            <person name="William W."/>
        </authorList>
    </citation>
    <scope>NUCLEOTIDE SEQUENCE [LARGE SCALE GENOMIC DNA]</scope>
</reference>
<feature type="compositionally biased region" description="Basic and acidic residues" evidence="1">
    <location>
        <begin position="59"/>
        <end position="77"/>
    </location>
</feature>
<comment type="caution">
    <text evidence="2">The sequence shown here is derived from an EMBL/GenBank/DDBJ whole genome shotgun (WGS) entry which is preliminary data.</text>
</comment>
<accession>A0AAU9XR92</accession>
<dbReference type="AlphaFoldDB" id="A0AAU9XR92"/>
<proteinExistence type="predicted"/>
<keyword evidence="3" id="KW-1185">Reference proteome</keyword>